<accession>A0AC60PXV3</accession>
<sequence length="463" mass="50589">METAASNWPSLQRGSGALSHWPALWLPLATAPLPVLSASSSSPKWKSPMAKKSKKKLLEPPSEKERFVEAQSSTDDVNAQPSTLSVTIPFREAPSMSTNRTIQAHLQTKFVSTEVSRECATAVQGLLSAVLATERKMQLTGEGEKPTSVEPFEEFLVVQVVALNALLSETPCQKCLRPGIIAVQKTQLGLAVKMVLTCSMCGAVTNGWSSPRKEDSRAFEVNLRSMQAMKSVGKGSTALTDFWSVMNVLHRGLRQKTFQGHLKNTFRPAADAAAASDKKGQSLGGRGGLTQELIKRLTSYYGMALRSHPNLADMKRALVASSSTSSSQPQPAHKYRLASHVTAALLPVYQRLSEPQLLDRCKGKKTECGGEPALCYLVSLSERQTCIPGCSRDRRQRDNLQVQLWQLPCIHRVLQFPRYPTWGACTSESSREGRLKEEEGIEISSGKGAEAEEALCQEGHGRL</sequence>
<dbReference type="Proteomes" id="UP000805193">
    <property type="component" value="Unassembled WGS sequence"/>
</dbReference>
<reference evidence="1 2" key="1">
    <citation type="journal article" date="2020" name="Cell">
        <title>Large-Scale Comparative Analyses of Tick Genomes Elucidate Their Genetic Diversity and Vector Capacities.</title>
        <authorList>
            <consortium name="Tick Genome and Microbiome Consortium (TIGMIC)"/>
            <person name="Jia N."/>
            <person name="Wang J."/>
            <person name="Shi W."/>
            <person name="Du L."/>
            <person name="Sun Y."/>
            <person name="Zhan W."/>
            <person name="Jiang J.F."/>
            <person name="Wang Q."/>
            <person name="Zhang B."/>
            <person name="Ji P."/>
            <person name="Bell-Sakyi L."/>
            <person name="Cui X.M."/>
            <person name="Yuan T.T."/>
            <person name="Jiang B.G."/>
            <person name="Yang W.F."/>
            <person name="Lam T.T."/>
            <person name="Chang Q.C."/>
            <person name="Ding S.J."/>
            <person name="Wang X.J."/>
            <person name="Zhu J.G."/>
            <person name="Ruan X.D."/>
            <person name="Zhao L."/>
            <person name="Wei J.T."/>
            <person name="Ye R.Z."/>
            <person name="Que T.C."/>
            <person name="Du C.H."/>
            <person name="Zhou Y.H."/>
            <person name="Cheng J.X."/>
            <person name="Dai P.F."/>
            <person name="Guo W.B."/>
            <person name="Han X.H."/>
            <person name="Huang E.J."/>
            <person name="Li L.F."/>
            <person name="Wei W."/>
            <person name="Gao Y.C."/>
            <person name="Liu J.Z."/>
            <person name="Shao H.Z."/>
            <person name="Wang X."/>
            <person name="Wang C.C."/>
            <person name="Yang T.C."/>
            <person name="Huo Q.B."/>
            <person name="Li W."/>
            <person name="Chen H.Y."/>
            <person name="Chen S.E."/>
            <person name="Zhou L.G."/>
            <person name="Ni X.B."/>
            <person name="Tian J.H."/>
            <person name="Sheng Y."/>
            <person name="Liu T."/>
            <person name="Pan Y.S."/>
            <person name="Xia L.Y."/>
            <person name="Li J."/>
            <person name="Zhao F."/>
            <person name="Cao W.C."/>
        </authorList>
    </citation>
    <scope>NUCLEOTIDE SEQUENCE [LARGE SCALE GENOMIC DNA]</scope>
    <source>
        <strain evidence="1">Iper-2018</strain>
    </source>
</reference>
<organism evidence="1 2">
    <name type="scientific">Ixodes persulcatus</name>
    <name type="common">Taiga tick</name>
    <dbReference type="NCBI Taxonomy" id="34615"/>
    <lineage>
        <taxon>Eukaryota</taxon>
        <taxon>Metazoa</taxon>
        <taxon>Ecdysozoa</taxon>
        <taxon>Arthropoda</taxon>
        <taxon>Chelicerata</taxon>
        <taxon>Arachnida</taxon>
        <taxon>Acari</taxon>
        <taxon>Parasitiformes</taxon>
        <taxon>Ixodida</taxon>
        <taxon>Ixodoidea</taxon>
        <taxon>Ixodidae</taxon>
        <taxon>Ixodinae</taxon>
        <taxon>Ixodes</taxon>
    </lineage>
</organism>
<keyword evidence="2" id="KW-1185">Reference proteome</keyword>
<comment type="caution">
    <text evidence="1">The sequence shown here is derived from an EMBL/GenBank/DDBJ whole genome shotgun (WGS) entry which is preliminary data.</text>
</comment>
<gene>
    <name evidence="1" type="ORF">HPB47_027353</name>
</gene>
<name>A0AC60PXV3_IXOPE</name>
<protein>
    <submittedName>
        <fullName evidence="1">Uncharacterized protein</fullName>
    </submittedName>
</protein>
<proteinExistence type="predicted"/>
<evidence type="ECO:0000313" key="2">
    <source>
        <dbReference type="Proteomes" id="UP000805193"/>
    </source>
</evidence>
<dbReference type="EMBL" id="JABSTQ010009836">
    <property type="protein sequence ID" value="KAG0425499.1"/>
    <property type="molecule type" value="Genomic_DNA"/>
</dbReference>
<evidence type="ECO:0000313" key="1">
    <source>
        <dbReference type="EMBL" id="KAG0425499.1"/>
    </source>
</evidence>